<feature type="region of interest" description="Disordered" evidence="3">
    <location>
        <begin position="549"/>
        <end position="649"/>
    </location>
</feature>
<dbReference type="InterPro" id="IPR031968">
    <property type="entry name" value="VASt"/>
</dbReference>
<evidence type="ECO:0000256" key="3">
    <source>
        <dbReference type="SAM" id="MobiDB-lite"/>
    </source>
</evidence>
<feature type="region of interest" description="Disordered" evidence="3">
    <location>
        <begin position="265"/>
        <end position="319"/>
    </location>
</feature>
<feature type="transmembrane region" description="Helical" evidence="4">
    <location>
        <begin position="150"/>
        <end position="178"/>
    </location>
</feature>
<comment type="caution">
    <text evidence="6">The sequence shown here is derived from an EMBL/GenBank/DDBJ whole genome shotgun (WGS) entry which is preliminary data.</text>
</comment>
<keyword evidence="2 4" id="KW-0472">Membrane</keyword>
<feature type="compositionally biased region" description="Low complexity" evidence="3">
    <location>
        <begin position="270"/>
        <end position="287"/>
    </location>
</feature>
<dbReference type="PANTHER" id="PTHR47666:SF1">
    <property type="entry name" value="PROTEIN VASCULAR ASSOCIATED DEATH 1, CHLOROPLASTIC"/>
    <property type="match status" value="1"/>
</dbReference>
<evidence type="ECO:0000259" key="5">
    <source>
        <dbReference type="PROSITE" id="PS51778"/>
    </source>
</evidence>
<dbReference type="OrthoDB" id="48872at2759"/>
<comment type="subcellular location">
    <subcellularLocation>
        <location evidence="1">Membrane</location>
    </subcellularLocation>
</comment>
<gene>
    <name evidence="6" type="ORF">SEMRO_372_G128800.2</name>
</gene>
<evidence type="ECO:0000313" key="7">
    <source>
        <dbReference type="Proteomes" id="UP001153069"/>
    </source>
</evidence>
<feature type="domain" description="VASt" evidence="5">
    <location>
        <begin position="325"/>
        <end position="540"/>
    </location>
</feature>
<dbReference type="GO" id="GO:0016020">
    <property type="term" value="C:membrane"/>
    <property type="evidence" value="ECO:0007669"/>
    <property type="project" value="UniProtKB-SubCell"/>
</dbReference>
<dbReference type="PANTHER" id="PTHR47666">
    <property type="entry name" value="PROTEIN VASCULAR ASSOCIATED DEATH 1, CHLOROPLASTIC"/>
    <property type="match status" value="1"/>
</dbReference>
<keyword evidence="7" id="KW-1185">Reference proteome</keyword>
<dbReference type="PROSITE" id="PS51778">
    <property type="entry name" value="VAST"/>
    <property type="match status" value="1"/>
</dbReference>
<organism evidence="6 7">
    <name type="scientific">Seminavis robusta</name>
    <dbReference type="NCBI Taxonomy" id="568900"/>
    <lineage>
        <taxon>Eukaryota</taxon>
        <taxon>Sar</taxon>
        <taxon>Stramenopiles</taxon>
        <taxon>Ochrophyta</taxon>
        <taxon>Bacillariophyta</taxon>
        <taxon>Bacillariophyceae</taxon>
        <taxon>Bacillariophycidae</taxon>
        <taxon>Naviculales</taxon>
        <taxon>Naviculaceae</taxon>
        <taxon>Seminavis</taxon>
    </lineage>
</organism>
<name>A0A9N8HE49_9STRA</name>
<feature type="compositionally biased region" description="Polar residues" evidence="3">
    <location>
        <begin position="26"/>
        <end position="44"/>
    </location>
</feature>
<evidence type="ECO:0000256" key="2">
    <source>
        <dbReference type="ARBA" id="ARBA00023136"/>
    </source>
</evidence>
<reference evidence="6" key="1">
    <citation type="submission" date="2020-06" db="EMBL/GenBank/DDBJ databases">
        <authorList>
            <consortium name="Plant Systems Biology data submission"/>
        </authorList>
    </citation>
    <scope>NUCLEOTIDE SEQUENCE</scope>
    <source>
        <strain evidence="6">D6</strain>
    </source>
</reference>
<keyword evidence="4" id="KW-1133">Transmembrane helix</keyword>
<feature type="compositionally biased region" description="Low complexity" evidence="3">
    <location>
        <begin position="53"/>
        <end position="64"/>
    </location>
</feature>
<accession>A0A9N8HE49</accession>
<feature type="compositionally biased region" description="Basic and acidic residues" evidence="3">
    <location>
        <begin position="549"/>
        <end position="558"/>
    </location>
</feature>
<keyword evidence="4" id="KW-0812">Transmembrane</keyword>
<protein>
    <recommendedName>
        <fullName evidence="5">VASt domain-containing protein</fullName>
    </recommendedName>
</protein>
<evidence type="ECO:0000256" key="1">
    <source>
        <dbReference type="ARBA" id="ARBA00004370"/>
    </source>
</evidence>
<feature type="region of interest" description="Disordered" evidence="3">
    <location>
        <begin position="1"/>
        <end position="69"/>
    </location>
</feature>
<proteinExistence type="predicted"/>
<sequence length="649" mass="70671">MTLITTKPEDELPVAPMSPNAKDELTVSTAPLTAAINQQNNNNKSEFDKEVPTSASTLSSSASLENMQKTLSGAPPLEESVSADPANSCSSPYQAFLFSSEWLGSNELSRSSSQGAGDDGDSVVSGGYFDPIDLDSSNWLKAIRMDGPTFGIAMVVLATAFVHPVLFVAGAVTVFGTLHAVGAGYDYCNGNGKNAASDSAASWENCILTICHKDLPDDPTLELEAPDEALLLEGAEDNAGKNSLRLATPPLDEDTNSTALEVAAAKEEATTLAEAPAPPAASETTALSVATEEEEPKPQPTKKASPRSKEPPSTKPLEAAYPHLKNSVVKDVPFPGLHAIEFFRVFFADDAPYNFMELQKQRGDLDIVYGQWKEVGPEDPTALNDGRKGDSKVANEPSNSGALVLKSLLAESQAPFQGRVLTFKAKTNNFIGPLYATTRKTQRVLLFHKTCIVMESRTDLTDIPFSNTFYVLERWIIRAEKVKDASGKSKYVSTLTATSEVVFTQSCQFASQIKSKSASTIKDLVTCWCTMAKEALKLAEQRKTLRLKHEEESEHDFCETDQEEEGSCRSNNRRSKKTIPAEQLSKENVPPPDDGEGIEMTWPKEEIFKSPAPLARHQLKHSDSVPLPAPRKHKLQGFRRSVSNLWNKR</sequence>
<dbReference type="AlphaFoldDB" id="A0A9N8HE49"/>
<dbReference type="EMBL" id="CAICTM010000371">
    <property type="protein sequence ID" value="CAB9509035.1"/>
    <property type="molecule type" value="Genomic_DNA"/>
</dbReference>
<dbReference type="Pfam" id="PF16016">
    <property type="entry name" value="VASt"/>
    <property type="match status" value="1"/>
</dbReference>
<evidence type="ECO:0000313" key="6">
    <source>
        <dbReference type="EMBL" id="CAB9509035.1"/>
    </source>
</evidence>
<evidence type="ECO:0000256" key="4">
    <source>
        <dbReference type="SAM" id="Phobius"/>
    </source>
</evidence>
<dbReference type="Proteomes" id="UP001153069">
    <property type="component" value="Unassembled WGS sequence"/>
</dbReference>